<keyword evidence="8" id="KW-0804">Transcription</keyword>
<dbReference type="Proteomes" id="UP001054837">
    <property type="component" value="Unassembled WGS sequence"/>
</dbReference>
<keyword evidence="5" id="KW-0862">Zinc</keyword>
<sequence>MISSIQETTGLAARTLHDNEKILGDDSTLYARYACLHQCPHCSYGTNISSHMKRHMLKHTGERPYRCAECDATFARKDHLKNHFAVHSGQRPFECAICRRKFRHKKSLRLHEETHQDKGLLLWTREEL</sequence>
<comment type="subcellular location">
    <subcellularLocation>
        <location evidence="1">Nucleus</location>
    </subcellularLocation>
</comment>
<keyword evidence="2" id="KW-0479">Metal-binding</keyword>
<dbReference type="Pfam" id="PF00096">
    <property type="entry name" value="zf-C2H2"/>
    <property type="match status" value="2"/>
</dbReference>
<evidence type="ECO:0000256" key="10">
    <source>
        <dbReference type="PROSITE-ProRule" id="PRU00042"/>
    </source>
</evidence>
<evidence type="ECO:0000259" key="11">
    <source>
        <dbReference type="PROSITE" id="PS50157"/>
    </source>
</evidence>
<evidence type="ECO:0000256" key="7">
    <source>
        <dbReference type="ARBA" id="ARBA00023125"/>
    </source>
</evidence>
<keyword evidence="13" id="KW-1185">Reference proteome</keyword>
<gene>
    <name evidence="12" type="ORF">CDAR_522481</name>
</gene>
<keyword evidence="4 10" id="KW-0863">Zinc-finger</keyword>
<keyword evidence="6" id="KW-0805">Transcription regulation</keyword>
<dbReference type="SMART" id="SM00355">
    <property type="entry name" value="ZnF_C2H2"/>
    <property type="match status" value="3"/>
</dbReference>
<dbReference type="PROSITE" id="PS50157">
    <property type="entry name" value="ZINC_FINGER_C2H2_2"/>
    <property type="match status" value="3"/>
</dbReference>
<evidence type="ECO:0000313" key="12">
    <source>
        <dbReference type="EMBL" id="GIY72322.1"/>
    </source>
</evidence>
<protein>
    <recommendedName>
        <fullName evidence="11">C2H2-type domain-containing protein</fullName>
    </recommendedName>
</protein>
<reference evidence="12 13" key="1">
    <citation type="submission" date="2021-06" db="EMBL/GenBank/DDBJ databases">
        <title>Caerostris darwini draft genome.</title>
        <authorList>
            <person name="Kono N."/>
            <person name="Arakawa K."/>
        </authorList>
    </citation>
    <scope>NUCLEOTIDE SEQUENCE [LARGE SCALE GENOMIC DNA]</scope>
</reference>
<evidence type="ECO:0000256" key="6">
    <source>
        <dbReference type="ARBA" id="ARBA00023015"/>
    </source>
</evidence>
<dbReference type="EMBL" id="BPLQ01013475">
    <property type="protein sequence ID" value="GIY72322.1"/>
    <property type="molecule type" value="Genomic_DNA"/>
</dbReference>
<keyword evidence="9" id="KW-0539">Nucleus</keyword>
<keyword evidence="7" id="KW-0238">DNA-binding</keyword>
<feature type="domain" description="C2H2-type" evidence="11">
    <location>
        <begin position="65"/>
        <end position="92"/>
    </location>
</feature>
<evidence type="ECO:0000256" key="5">
    <source>
        <dbReference type="ARBA" id="ARBA00022833"/>
    </source>
</evidence>
<dbReference type="Gene3D" id="3.30.160.60">
    <property type="entry name" value="Classic Zinc Finger"/>
    <property type="match status" value="3"/>
</dbReference>
<feature type="domain" description="C2H2-type" evidence="11">
    <location>
        <begin position="37"/>
        <end position="64"/>
    </location>
</feature>
<organism evidence="12 13">
    <name type="scientific">Caerostris darwini</name>
    <dbReference type="NCBI Taxonomy" id="1538125"/>
    <lineage>
        <taxon>Eukaryota</taxon>
        <taxon>Metazoa</taxon>
        <taxon>Ecdysozoa</taxon>
        <taxon>Arthropoda</taxon>
        <taxon>Chelicerata</taxon>
        <taxon>Arachnida</taxon>
        <taxon>Araneae</taxon>
        <taxon>Araneomorphae</taxon>
        <taxon>Entelegynae</taxon>
        <taxon>Araneoidea</taxon>
        <taxon>Araneidae</taxon>
        <taxon>Caerostris</taxon>
    </lineage>
</organism>
<name>A0AAV4VPL3_9ARAC</name>
<dbReference type="InterPro" id="IPR013087">
    <property type="entry name" value="Znf_C2H2_type"/>
</dbReference>
<evidence type="ECO:0000256" key="4">
    <source>
        <dbReference type="ARBA" id="ARBA00022771"/>
    </source>
</evidence>
<keyword evidence="3" id="KW-0677">Repeat</keyword>
<feature type="domain" description="C2H2-type" evidence="11">
    <location>
        <begin position="93"/>
        <end position="120"/>
    </location>
</feature>
<dbReference type="GO" id="GO:0008270">
    <property type="term" value="F:zinc ion binding"/>
    <property type="evidence" value="ECO:0007669"/>
    <property type="project" value="UniProtKB-KW"/>
</dbReference>
<evidence type="ECO:0000256" key="8">
    <source>
        <dbReference type="ARBA" id="ARBA00023163"/>
    </source>
</evidence>
<dbReference type="FunFam" id="3.30.160.60:FF:002343">
    <property type="entry name" value="Zinc finger protein 33A"/>
    <property type="match status" value="1"/>
</dbReference>
<dbReference type="GO" id="GO:0000978">
    <property type="term" value="F:RNA polymerase II cis-regulatory region sequence-specific DNA binding"/>
    <property type="evidence" value="ECO:0007669"/>
    <property type="project" value="TreeGrafter"/>
</dbReference>
<dbReference type="SUPFAM" id="SSF57667">
    <property type="entry name" value="beta-beta-alpha zinc fingers"/>
    <property type="match status" value="2"/>
</dbReference>
<evidence type="ECO:0000256" key="1">
    <source>
        <dbReference type="ARBA" id="ARBA00004123"/>
    </source>
</evidence>
<dbReference type="FunFam" id="3.30.160.60:FF:000325">
    <property type="entry name" value="ZFP90 zinc finger protein"/>
    <property type="match status" value="1"/>
</dbReference>
<dbReference type="PANTHER" id="PTHR23235:SF120">
    <property type="entry name" value="KRUPPEL-LIKE FACTOR 15"/>
    <property type="match status" value="1"/>
</dbReference>
<dbReference type="AlphaFoldDB" id="A0AAV4VPL3"/>
<comment type="caution">
    <text evidence="12">The sequence shown here is derived from an EMBL/GenBank/DDBJ whole genome shotgun (WGS) entry which is preliminary data.</text>
</comment>
<evidence type="ECO:0000256" key="2">
    <source>
        <dbReference type="ARBA" id="ARBA00022723"/>
    </source>
</evidence>
<proteinExistence type="predicted"/>
<accession>A0AAV4VPL3</accession>
<evidence type="ECO:0000313" key="13">
    <source>
        <dbReference type="Proteomes" id="UP001054837"/>
    </source>
</evidence>
<dbReference type="PROSITE" id="PS00028">
    <property type="entry name" value="ZINC_FINGER_C2H2_1"/>
    <property type="match status" value="2"/>
</dbReference>
<dbReference type="PANTHER" id="PTHR23235">
    <property type="entry name" value="KRUEPPEL-LIKE TRANSCRIPTION FACTOR"/>
    <property type="match status" value="1"/>
</dbReference>
<dbReference type="InterPro" id="IPR036236">
    <property type="entry name" value="Znf_C2H2_sf"/>
</dbReference>
<dbReference type="GO" id="GO:0000981">
    <property type="term" value="F:DNA-binding transcription factor activity, RNA polymerase II-specific"/>
    <property type="evidence" value="ECO:0007669"/>
    <property type="project" value="TreeGrafter"/>
</dbReference>
<dbReference type="GO" id="GO:0005634">
    <property type="term" value="C:nucleus"/>
    <property type="evidence" value="ECO:0007669"/>
    <property type="project" value="UniProtKB-SubCell"/>
</dbReference>
<evidence type="ECO:0000256" key="3">
    <source>
        <dbReference type="ARBA" id="ARBA00022737"/>
    </source>
</evidence>
<evidence type="ECO:0000256" key="9">
    <source>
        <dbReference type="ARBA" id="ARBA00023242"/>
    </source>
</evidence>